<dbReference type="PIRSF" id="PIRSF001123">
    <property type="entry name" value="PepA_GA"/>
    <property type="match status" value="1"/>
</dbReference>
<accession>A0A1F4RJN8</accession>
<feature type="binding site" evidence="9">
    <location>
        <position position="135"/>
    </location>
    <ligand>
        <name>Zn(2+)</name>
        <dbReference type="ChEBI" id="CHEBI:29105"/>
        <label>2</label>
    </ligand>
</feature>
<keyword evidence="6" id="KW-0482">Metalloprotease</keyword>
<keyword evidence="2" id="KW-0645">Protease</keyword>
<evidence type="ECO:0000256" key="4">
    <source>
        <dbReference type="ARBA" id="ARBA00022801"/>
    </source>
</evidence>
<dbReference type="InterPro" id="IPR010162">
    <property type="entry name" value="PepT-like"/>
</dbReference>
<dbReference type="InterPro" id="IPR002933">
    <property type="entry name" value="Peptidase_M20"/>
</dbReference>
<evidence type="ECO:0000256" key="1">
    <source>
        <dbReference type="ARBA" id="ARBA00001947"/>
    </source>
</evidence>
<keyword evidence="4" id="KW-0378">Hydrolase</keyword>
<dbReference type="InterPro" id="IPR008007">
    <property type="entry name" value="Peptidase_M42"/>
</dbReference>
<dbReference type="SUPFAM" id="SSF55031">
    <property type="entry name" value="Bacterial exopeptidase dimerisation domain"/>
    <property type="match status" value="1"/>
</dbReference>
<evidence type="ECO:0000256" key="7">
    <source>
        <dbReference type="PIRNR" id="PIRNR001123"/>
    </source>
</evidence>
<feature type="active site" description="Proton acceptor" evidence="8">
    <location>
        <position position="134"/>
    </location>
</feature>
<dbReference type="GO" id="GO:0046872">
    <property type="term" value="F:metal ion binding"/>
    <property type="evidence" value="ECO:0007669"/>
    <property type="project" value="UniProtKB-UniRule"/>
</dbReference>
<evidence type="ECO:0000256" key="8">
    <source>
        <dbReference type="PIRSR" id="PIRSR001123-1"/>
    </source>
</evidence>
<dbReference type="GO" id="GO:0006508">
    <property type="term" value="P:proteolysis"/>
    <property type="evidence" value="ECO:0007669"/>
    <property type="project" value="UniProtKB-KW"/>
</dbReference>
<comment type="cofactor">
    <cofactor evidence="1">
        <name>Zn(2+)</name>
        <dbReference type="ChEBI" id="CHEBI:29105"/>
    </cofactor>
</comment>
<reference evidence="11 12" key="1">
    <citation type="journal article" date="2016" name="Nat. Commun.">
        <title>Thousands of microbial genomes shed light on interconnected biogeochemical processes in an aquifer system.</title>
        <authorList>
            <person name="Anantharaman K."/>
            <person name="Brown C.T."/>
            <person name="Hug L.A."/>
            <person name="Sharon I."/>
            <person name="Castelle C.J."/>
            <person name="Probst A.J."/>
            <person name="Thomas B.C."/>
            <person name="Singh A."/>
            <person name="Wilkins M.J."/>
            <person name="Karaoz U."/>
            <person name="Brodie E.L."/>
            <person name="Williams K.H."/>
            <person name="Hubbard S.S."/>
            <person name="Banfield J.F."/>
        </authorList>
    </citation>
    <scope>NUCLEOTIDE SEQUENCE [LARGE SCALE GENOMIC DNA]</scope>
</reference>
<dbReference type="PROSITE" id="PS00758">
    <property type="entry name" value="ARGE_DAPE_CPG2_1"/>
    <property type="match status" value="1"/>
</dbReference>
<dbReference type="Pfam" id="PF07687">
    <property type="entry name" value="M20_dimer"/>
    <property type="match status" value="1"/>
</dbReference>
<dbReference type="EMBL" id="METQ01000055">
    <property type="protein sequence ID" value="OGC08424.1"/>
    <property type="molecule type" value="Genomic_DNA"/>
</dbReference>
<comment type="cofactor">
    <cofactor evidence="9">
        <name>a divalent metal cation</name>
        <dbReference type="ChEBI" id="CHEBI:60240"/>
    </cofactor>
    <text evidence="9">Binds 2 divalent metal cations per subunit.</text>
</comment>
<feature type="domain" description="Peptidase M20 dimerisation" evidence="10">
    <location>
        <begin position="175"/>
        <end position="267"/>
    </location>
</feature>
<dbReference type="GO" id="GO:0004177">
    <property type="term" value="F:aminopeptidase activity"/>
    <property type="evidence" value="ECO:0007669"/>
    <property type="project" value="UniProtKB-UniRule"/>
</dbReference>
<dbReference type="PANTHER" id="PTHR42994">
    <property type="entry name" value="PEPTIDASE T"/>
    <property type="match status" value="1"/>
</dbReference>
<dbReference type="STRING" id="1802568.A3F86_04755"/>
<keyword evidence="3 9" id="KW-0479">Metal-binding</keyword>
<feature type="binding site" evidence="9">
    <location>
        <position position="101"/>
    </location>
    <ligand>
        <name>Zn(2+)</name>
        <dbReference type="ChEBI" id="CHEBI:29105"/>
        <label>1</label>
    </ligand>
</feature>
<keyword evidence="5" id="KW-0862">Zinc</keyword>
<evidence type="ECO:0000256" key="6">
    <source>
        <dbReference type="ARBA" id="ARBA00023049"/>
    </source>
</evidence>
<dbReference type="InterPro" id="IPR036264">
    <property type="entry name" value="Bact_exopeptidase_dim_dom"/>
</dbReference>
<dbReference type="InterPro" id="IPR011650">
    <property type="entry name" value="Peptidase_M20_dimer"/>
</dbReference>
<dbReference type="GO" id="GO:0008237">
    <property type="term" value="F:metallopeptidase activity"/>
    <property type="evidence" value="ECO:0007669"/>
    <property type="project" value="UniProtKB-KW"/>
</dbReference>
<gene>
    <name evidence="11" type="ORF">A3F86_04755</name>
</gene>
<evidence type="ECO:0000256" key="2">
    <source>
        <dbReference type="ARBA" id="ARBA00022670"/>
    </source>
</evidence>
<evidence type="ECO:0000256" key="9">
    <source>
        <dbReference type="PIRSR" id="PIRSR001123-2"/>
    </source>
</evidence>
<evidence type="ECO:0000313" key="12">
    <source>
        <dbReference type="Proteomes" id="UP000179095"/>
    </source>
</evidence>
<feature type="binding site" evidence="9">
    <location>
        <position position="158"/>
    </location>
    <ligand>
        <name>Zn(2+)</name>
        <dbReference type="ChEBI" id="CHEBI:29105"/>
        <label>1</label>
    </ligand>
</feature>
<name>A0A1F4RJN8_UNCSA</name>
<comment type="similarity">
    <text evidence="7">Belongs to the peptidase M42 family.</text>
</comment>
<comment type="caution">
    <text evidence="11">The sequence shown here is derived from an EMBL/GenBank/DDBJ whole genome shotgun (WGS) entry which is preliminary data.</text>
</comment>
<dbReference type="Pfam" id="PF01546">
    <property type="entry name" value="Peptidase_M20"/>
    <property type="match status" value="1"/>
</dbReference>
<dbReference type="SUPFAM" id="SSF53187">
    <property type="entry name" value="Zn-dependent exopeptidases"/>
    <property type="match status" value="1"/>
</dbReference>
<dbReference type="NCBIfam" id="TIGR01883">
    <property type="entry name" value="PepT-like"/>
    <property type="match status" value="1"/>
</dbReference>
<organism evidence="11 12">
    <name type="scientific">candidate division WOR-1 bacterium RIFCSPLOWO2_12_FULL_45_9</name>
    <dbReference type="NCBI Taxonomy" id="1802568"/>
    <lineage>
        <taxon>Bacteria</taxon>
        <taxon>Bacillati</taxon>
        <taxon>Saganbacteria</taxon>
    </lineage>
</organism>
<dbReference type="Proteomes" id="UP000179095">
    <property type="component" value="Unassembled WGS sequence"/>
</dbReference>
<proteinExistence type="inferred from homology"/>
<dbReference type="InterPro" id="IPR001261">
    <property type="entry name" value="ArgE/DapE_CS"/>
</dbReference>
<protein>
    <recommendedName>
        <fullName evidence="10">Peptidase M20 dimerisation domain-containing protein</fullName>
    </recommendedName>
</protein>
<dbReference type="PANTHER" id="PTHR42994:SF2">
    <property type="entry name" value="PEPTIDASE"/>
    <property type="match status" value="1"/>
</dbReference>
<evidence type="ECO:0000256" key="3">
    <source>
        <dbReference type="ARBA" id="ARBA00022723"/>
    </source>
</evidence>
<evidence type="ECO:0000259" key="10">
    <source>
        <dbReference type="Pfam" id="PF07687"/>
    </source>
</evidence>
<feature type="binding site" evidence="9">
    <location>
        <position position="101"/>
    </location>
    <ligand>
        <name>Zn(2+)</name>
        <dbReference type="ChEBI" id="CHEBI:29105"/>
        <label>2</label>
    </ligand>
</feature>
<evidence type="ECO:0000313" key="11">
    <source>
        <dbReference type="EMBL" id="OGC08424.1"/>
    </source>
</evidence>
<evidence type="ECO:0000256" key="5">
    <source>
        <dbReference type="ARBA" id="ARBA00022833"/>
    </source>
</evidence>
<sequence length="368" mass="39343">MNKQRLINTFKKLVQIDSPSLKEGKIVDYLQKELTAIGLKPRAAGRPNGGEAKNLIVELPGKGPRVLLNAHIDTVTHKGQIQPVEKKGYIVSVGKTILGADDKAGVAAILEILRSIKENKLAHPNLRIIFTVAEEIGLVGVKTLPKSLLKADFGIVLDGGDLFAVVNKAPSQVNLTAAIIGKAAHAGIHPEQGINAIKVASEAIAKMKIGRINKETTANIGVIEGGKATNIIPDRVEIKGEARSHNPRALKKQVKHMEKILRQACARHKAKLELKVKTVYNSFEIKKLARVVKLAVAALEKSGVKPVVRQTGGGSDANIFNAAGTPTIIMGMGADHVHTDAERLKIKDLVKGTAVVLALLKSITVTPQ</sequence>
<dbReference type="Gene3D" id="3.40.630.10">
    <property type="entry name" value="Zn peptidases"/>
    <property type="match status" value="1"/>
</dbReference>
<dbReference type="Gene3D" id="3.30.70.360">
    <property type="match status" value="1"/>
</dbReference>
<dbReference type="AlphaFoldDB" id="A0A1F4RJN8"/>